<dbReference type="Pfam" id="PF02668">
    <property type="entry name" value="TauD"/>
    <property type="match status" value="1"/>
</dbReference>
<gene>
    <name evidence="11" type="ORF">F53441_6999</name>
</gene>
<dbReference type="InterPro" id="IPR050411">
    <property type="entry name" value="AlphaKG_dependent_hydroxylases"/>
</dbReference>
<comment type="cofactor">
    <cofactor evidence="2">
        <name>L-ascorbate</name>
        <dbReference type="ChEBI" id="CHEBI:38290"/>
    </cofactor>
</comment>
<keyword evidence="9" id="KW-0408">Iron</keyword>
<dbReference type="PANTHER" id="PTHR10696:SF51">
    <property type="entry name" value="TRIMETHYLLYSINE DIOXYGENASE, MITOCHONDRIAL"/>
    <property type="match status" value="1"/>
</dbReference>
<keyword evidence="8" id="KW-0560">Oxidoreductase</keyword>
<dbReference type="GO" id="GO:0005739">
    <property type="term" value="C:mitochondrion"/>
    <property type="evidence" value="ECO:0007669"/>
    <property type="project" value="TreeGrafter"/>
</dbReference>
<reference evidence="11" key="1">
    <citation type="submission" date="2020-01" db="EMBL/GenBank/DDBJ databases">
        <title>Identification and distribution of gene clusters putatively required for synthesis of sphingolipid metabolism inhibitors in phylogenetically diverse species of the filamentous fungus Fusarium.</title>
        <authorList>
            <person name="Kim H.-S."/>
            <person name="Busman M."/>
            <person name="Brown D.W."/>
            <person name="Divon H."/>
            <person name="Uhlig S."/>
            <person name="Proctor R.H."/>
        </authorList>
    </citation>
    <scope>NUCLEOTIDE SEQUENCE</scope>
    <source>
        <strain evidence="11">NRRL 53441</strain>
    </source>
</reference>
<comment type="cofactor">
    <cofactor evidence="1">
        <name>Fe(2+)</name>
        <dbReference type="ChEBI" id="CHEBI:29033"/>
    </cofactor>
</comment>
<dbReference type="GO" id="GO:0050353">
    <property type="term" value="F:trimethyllysine dioxygenase activity"/>
    <property type="evidence" value="ECO:0007669"/>
    <property type="project" value="InterPro"/>
</dbReference>
<keyword evidence="7" id="KW-0223">Dioxygenase</keyword>
<evidence type="ECO:0000256" key="2">
    <source>
        <dbReference type="ARBA" id="ARBA00001961"/>
    </source>
</evidence>
<dbReference type="PANTHER" id="PTHR10696">
    <property type="entry name" value="GAMMA-BUTYROBETAINE HYDROXYLASE-RELATED"/>
    <property type="match status" value="1"/>
</dbReference>
<evidence type="ECO:0000256" key="7">
    <source>
        <dbReference type="ARBA" id="ARBA00022964"/>
    </source>
</evidence>
<evidence type="ECO:0000313" key="11">
    <source>
        <dbReference type="EMBL" id="KAF4449804.1"/>
    </source>
</evidence>
<evidence type="ECO:0000256" key="9">
    <source>
        <dbReference type="ARBA" id="ARBA00023004"/>
    </source>
</evidence>
<dbReference type="SUPFAM" id="SSF51197">
    <property type="entry name" value="Clavaminate synthase-like"/>
    <property type="match status" value="1"/>
</dbReference>
<keyword evidence="6" id="KW-0124">Carnitine biosynthesis</keyword>
<dbReference type="InterPro" id="IPR038492">
    <property type="entry name" value="GBBH-like_N_sf"/>
</dbReference>
<dbReference type="NCBIfam" id="TIGR02410">
    <property type="entry name" value="carnitine_TMLD"/>
    <property type="match status" value="1"/>
</dbReference>
<feature type="domain" description="TauD/TfdA-like" evidence="10">
    <location>
        <begin position="177"/>
        <end position="405"/>
    </location>
</feature>
<proteinExistence type="inferred from homology"/>
<name>A0A8H4NSQ6_9HYPO</name>
<evidence type="ECO:0000256" key="4">
    <source>
        <dbReference type="ARBA" id="ARBA00008654"/>
    </source>
</evidence>
<dbReference type="Gene3D" id="3.60.130.10">
    <property type="entry name" value="Clavaminate synthase-like"/>
    <property type="match status" value="1"/>
</dbReference>
<evidence type="ECO:0000256" key="3">
    <source>
        <dbReference type="ARBA" id="ARBA00005022"/>
    </source>
</evidence>
<sequence length="465" mass="53574">MFSRLARVPGLSSRPLPLNARCLSQTAIRFGRWNARPSKYEPDVELEDPQDEIFVRLTDASRVCVARKRPILGMQYRTFQCVNPDTKQRLVDTFQLSEDLHPVKFEMAKDELFVEWSDNHKSQHPWPYLYSWFQKGFVKEFGKDHTAELWDSSIGNSPPQVPYDAFFLDGGWKALSQLTRNILVHGFCFVKNAPAYPESTQDLLARLGPVRTTHYGGFYDFTPNLAKADLAYTNVALPAHTDTTYFSEPAGLQAFHLLSHKAPPGGPENEPLGGESLLVDGFHVAKILKKEDPDAYRLLSTIELPWHASGNPGISITPNHTYPVIELERTHIQRIRWNNEDRGSVNPTEFREWFNAARKWTEILHRKESEYWFQLEPGTIIIFNNWRVLHGRRAFTGIRRICGAYIPYDDFMSTYRVTNTPGHRATGRHYNNRTRMKNVGFCLDFDEIVKERPELFPEATEGKEA</sequence>
<organism evidence="11 12">
    <name type="scientific">Fusarium austroafricanum</name>
    <dbReference type="NCBI Taxonomy" id="2364996"/>
    <lineage>
        <taxon>Eukaryota</taxon>
        <taxon>Fungi</taxon>
        <taxon>Dikarya</taxon>
        <taxon>Ascomycota</taxon>
        <taxon>Pezizomycotina</taxon>
        <taxon>Sordariomycetes</taxon>
        <taxon>Hypocreomycetidae</taxon>
        <taxon>Hypocreales</taxon>
        <taxon>Nectriaceae</taxon>
        <taxon>Fusarium</taxon>
        <taxon>Fusarium concolor species complex</taxon>
    </lineage>
</organism>
<dbReference type="InterPro" id="IPR003819">
    <property type="entry name" value="TauD/TfdA-like"/>
</dbReference>
<protein>
    <recommendedName>
        <fullName evidence="10">TauD/TfdA-like domain-containing protein</fullName>
    </recommendedName>
</protein>
<dbReference type="Proteomes" id="UP000605986">
    <property type="component" value="Unassembled WGS sequence"/>
</dbReference>
<evidence type="ECO:0000313" key="12">
    <source>
        <dbReference type="Proteomes" id="UP000605986"/>
    </source>
</evidence>
<dbReference type="GO" id="GO:0005506">
    <property type="term" value="F:iron ion binding"/>
    <property type="evidence" value="ECO:0007669"/>
    <property type="project" value="InterPro"/>
</dbReference>
<evidence type="ECO:0000256" key="8">
    <source>
        <dbReference type="ARBA" id="ARBA00023002"/>
    </source>
</evidence>
<dbReference type="CDD" id="cd00250">
    <property type="entry name" value="CAS_like"/>
    <property type="match status" value="1"/>
</dbReference>
<evidence type="ECO:0000259" key="10">
    <source>
        <dbReference type="Pfam" id="PF02668"/>
    </source>
</evidence>
<keyword evidence="12" id="KW-1185">Reference proteome</keyword>
<evidence type="ECO:0000256" key="6">
    <source>
        <dbReference type="ARBA" id="ARBA00022873"/>
    </source>
</evidence>
<keyword evidence="5" id="KW-0479">Metal-binding</keyword>
<dbReference type="Gene3D" id="3.30.2020.30">
    <property type="match status" value="1"/>
</dbReference>
<dbReference type="InterPro" id="IPR042098">
    <property type="entry name" value="TauD-like_sf"/>
</dbReference>
<dbReference type="InterPro" id="IPR012776">
    <property type="entry name" value="Trimethyllysine_dOase"/>
</dbReference>
<comment type="pathway">
    <text evidence="3">Amine and polyamine biosynthesis; carnitine biosynthesis.</text>
</comment>
<dbReference type="UniPathway" id="UPA00118"/>
<dbReference type="OrthoDB" id="408743at2759"/>
<evidence type="ECO:0000256" key="5">
    <source>
        <dbReference type="ARBA" id="ARBA00022723"/>
    </source>
</evidence>
<dbReference type="AlphaFoldDB" id="A0A8H4NSQ6"/>
<accession>A0A8H4NSQ6</accession>
<comment type="caution">
    <text evidence="11">The sequence shown here is derived from an EMBL/GenBank/DDBJ whole genome shotgun (WGS) entry which is preliminary data.</text>
</comment>
<dbReference type="FunFam" id="3.60.130.10:FF:000001">
    <property type="entry name" value="Trimethyllysine dioxygenase, mitochondrial"/>
    <property type="match status" value="1"/>
</dbReference>
<evidence type="ECO:0000256" key="1">
    <source>
        <dbReference type="ARBA" id="ARBA00001954"/>
    </source>
</evidence>
<comment type="similarity">
    <text evidence="4">Belongs to the gamma-BBH/TMLD family.</text>
</comment>
<dbReference type="EMBL" id="JAADJG010000272">
    <property type="protein sequence ID" value="KAF4449804.1"/>
    <property type="molecule type" value="Genomic_DNA"/>
</dbReference>
<dbReference type="GO" id="GO:0045329">
    <property type="term" value="P:carnitine biosynthetic process"/>
    <property type="evidence" value="ECO:0007669"/>
    <property type="project" value="UniProtKB-UniPathway"/>
</dbReference>